<sequence>MKVKIYLILCFYFFLSCTENKFGIDKNIPDKTDFNKELNIELNKHYLE</sequence>
<organism evidence="1 2">
    <name type="scientific">Halpernia frigidisoli</name>
    <dbReference type="NCBI Taxonomy" id="1125876"/>
    <lineage>
        <taxon>Bacteria</taxon>
        <taxon>Pseudomonadati</taxon>
        <taxon>Bacteroidota</taxon>
        <taxon>Flavobacteriia</taxon>
        <taxon>Flavobacteriales</taxon>
        <taxon>Weeksellaceae</taxon>
        <taxon>Chryseobacterium group</taxon>
        <taxon>Halpernia</taxon>
    </lineage>
</organism>
<evidence type="ECO:0000313" key="2">
    <source>
        <dbReference type="Proteomes" id="UP000198931"/>
    </source>
</evidence>
<name>A0A1I3CZR7_9FLAO</name>
<protein>
    <recommendedName>
        <fullName evidence="3">Lipoprotein</fullName>
    </recommendedName>
</protein>
<accession>A0A1I3CZR7</accession>
<dbReference type="PROSITE" id="PS51257">
    <property type="entry name" value="PROKAR_LIPOPROTEIN"/>
    <property type="match status" value="1"/>
</dbReference>
<evidence type="ECO:0000313" key="1">
    <source>
        <dbReference type="EMBL" id="SFH80030.1"/>
    </source>
</evidence>
<dbReference type="EMBL" id="FOQT01000001">
    <property type="protein sequence ID" value="SFH80030.1"/>
    <property type="molecule type" value="Genomic_DNA"/>
</dbReference>
<proteinExistence type="predicted"/>
<dbReference type="Proteomes" id="UP000198931">
    <property type="component" value="Unassembled WGS sequence"/>
</dbReference>
<reference evidence="1 2" key="1">
    <citation type="submission" date="2016-10" db="EMBL/GenBank/DDBJ databases">
        <authorList>
            <person name="de Groot N.N."/>
        </authorList>
    </citation>
    <scope>NUCLEOTIDE SEQUENCE [LARGE SCALE GENOMIC DNA]</scope>
    <source>
        <strain evidence="1 2">DSM 26000</strain>
    </source>
</reference>
<evidence type="ECO:0008006" key="3">
    <source>
        <dbReference type="Google" id="ProtNLM"/>
    </source>
</evidence>
<gene>
    <name evidence="1" type="ORF">SAMN05443292_0177</name>
</gene>
<keyword evidence="2" id="KW-1185">Reference proteome</keyword>
<dbReference type="AlphaFoldDB" id="A0A1I3CZR7"/>